<keyword evidence="2 5" id="KW-0645">Protease</keyword>
<dbReference type="InterPro" id="IPR022684">
    <property type="entry name" value="Calpain_cysteine_protease"/>
</dbReference>
<name>A0ABT4U2A3_9ACTN</name>
<dbReference type="Pfam" id="PF00648">
    <property type="entry name" value="Peptidase_C2"/>
    <property type="match status" value="1"/>
</dbReference>
<evidence type="ECO:0000256" key="3">
    <source>
        <dbReference type="ARBA" id="ARBA00022801"/>
    </source>
</evidence>
<dbReference type="PANTHER" id="PTHR10183:SF379">
    <property type="entry name" value="CALPAIN-5"/>
    <property type="match status" value="1"/>
</dbReference>
<protein>
    <submittedName>
        <fullName evidence="9">C2 family cysteine protease</fullName>
    </submittedName>
</protein>
<evidence type="ECO:0000256" key="4">
    <source>
        <dbReference type="ARBA" id="ARBA00022807"/>
    </source>
</evidence>
<accession>A0ABT4U2A3</accession>
<feature type="domain" description="Calpain catalytic" evidence="8">
    <location>
        <begin position="238"/>
        <end position="415"/>
    </location>
</feature>
<dbReference type="RefSeq" id="WP_270685543.1">
    <property type="nucleotide sequence ID" value="NZ_JAQFWQ010000023.1"/>
</dbReference>
<evidence type="ECO:0000256" key="1">
    <source>
        <dbReference type="ARBA" id="ARBA00007623"/>
    </source>
</evidence>
<evidence type="ECO:0000313" key="10">
    <source>
        <dbReference type="Proteomes" id="UP001527866"/>
    </source>
</evidence>
<dbReference type="GO" id="GO:0008233">
    <property type="term" value="F:peptidase activity"/>
    <property type="evidence" value="ECO:0007669"/>
    <property type="project" value="UniProtKB-KW"/>
</dbReference>
<dbReference type="PRINTS" id="PR00704">
    <property type="entry name" value="CALPAIN"/>
</dbReference>
<evidence type="ECO:0000256" key="2">
    <source>
        <dbReference type="ARBA" id="ARBA00022670"/>
    </source>
</evidence>
<dbReference type="SUPFAM" id="SSF54001">
    <property type="entry name" value="Cysteine proteinases"/>
    <property type="match status" value="1"/>
</dbReference>
<dbReference type="GO" id="GO:0006508">
    <property type="term" value="P:proteolysis"/>
    <property type="evidence" value="ECO:0007669"/>
    <property type="project" value="UniProtKB-KW"/>
</dbReference>
<keyword evidence="3 5" id="KW-0378">Hydrolase</keyword>
<sequence length="438" mass="47672">MRLIPHLSRLFRRLRPHPADRDRGASFAQYGAVVLLIAGITTAVFATGLDGRIADWVRNGVCEVTQAASSDGECEERTAPDTRGNIGGGTKIDPADPNDTGRPGEDAFEDAQDEIDEVREYLDQGFWDNFCVFDCTRHPSDVLEGMTSEEIRALLWSLSDDEIRELLSLDGVHEIVMTRADLETLRHLRGIDRTGIDPTFDDVEGDSANTQDGRRTDLAWGEVPNGSLWGDGDISSDDLNQGALGDCWWLAGIGAIADQDPSVIKDMIQENGNGTYTVTFGDGSQVTVTPDLVVNSNNSAAFSDPGSEGVLWPAILEKAYAMKEGSYGEIEGGWPKDAMETVTGEDAGEIPMWLATEELLSSTMDDGAPITVTTPGDKKDSHYELESGDTLAGNHAYVVKEIKDGKVTLYNPWGHQHATLTMDEFREKLQTVEVGSLD</sequence>
<reference evidence="9 10" key="1">
    <citation type="submission" date="2023-01" db="EMBL/GenBank/DDBJ databases">
        <title>Draft genome sequence of Nocardiopsis sp. RSe5-2 isolated from halophytes.</title>
        <authorList>
            <person name="Duangmal K."/>
            <person name="Chantavorakit T."/>
        </authorList>
    </citation>
    <scope>NUCLEOTIDE SEQUENCE [LARGE SCALE GENOMIC DNA]</scope>
    <source>
        <strain evidence="9 10">RSe5-2</strain>
    </source>
</reference>
<keyword evidence="7" id="KW-1133">Transmembrane helix</keyword>
<keyword evidence="7" id="KW-0472">Membrane</keyword>
<feature type="active site" evidence="5">
    <location>
        <position position="395"/>
    </location>
</feature>
<dbReference type="EMBL" id="JAQFWQ010000023">
    <property type="protein sequence ID" value="MDA2811078.1"/>
    <property type="molecule type" value="Genomic_DNA"/>
</dbReference>
<dbReference type="InterPro" id="IPR038765">
    <property type="entry name" value="Papain-like_cys_pep_sf"/>
</dbReference>
<comment type="similarity">
    <text evidence="1">Belongs to the peptidase C2 family.</text>
</comment>
<dbReference type="PROSITE" id="PS50203">
    <property type="entry name" value="CALPAIN_CAT"/>
    <property type="match status" value="1"/>
</dbReference>
<keyword evidence="4 5" id="KW-0788">Thiol protease</keyword>
<proteinExistence type="inferred from homology"/>
<dbReference type="InterPro" id="IPR000169">
    <property type="entry name" value="Pept_cys_AS"/>
</dbReference>
<feature type="transmembrane region" description="Helical" evidence="7">
    <location>
        <begin position="27"/>
        <end position="49"/>
    </location>
</feature>
<dbReference type="Proteomes" id="UP001527866">
    <property type="component" value="Unassembled WGS sequence"/>
</dbReference>
<dbReference type="SMART" id="SM00230">
    <property type="entry name" value="CysPc"/>
    <property type="match status" value="1"/>
</dbReference>
<keyword evidence="7" id="KW-0812">Transmembrane</keyword>
<dbReference type="PROSITE" id="PS00139">
    <property type="entry name" value="THIOL_PROTEASE_CYS"/>
    <property type="match status" value="1"/>
</dbReference>
<gene>
    <name evidence="9" type="ORF">O4J56_10560</name>
</gene>
<dbReference type="PANTHER" id="PTHR10183">
    <property type="entry name" value="CALPAIN"/>
    <property type="match status" value="1"/>
</dbReference>
<feature type="active site" evidence="5">
    <location>
        <position position="411"/>
    </location>
</feature>
<feature type="active site" evidence="5">
    <location>
        <position position="247"/>
    </location>
</feature>
<organism evidence="9 10">
    <name type="scientific">Nocardiopsis endophytica</name>
    <dbReference type="NCBI Taxonomy" id="3018445"/>
    <lineage>
        <taxon>Bacteria</taxon>
        <taxon>Bacillati</taxon>
        <taxon>Actinomycetota</taxon>
        <taxon>Actinomycetes</taxon>
        <taxon>Streptosporangiales</taxon>
        <taxon>Nocardiopsidaceae</taxon>
        <taxon>Nocardiopsis</taxon>
    </lineage>
</organism>
<evidence type="ECO:0000313" key="9">
    <source>
        <dbReference type="EMBL" id="MDA2811078.1"/>
    </source>
</evidence>
<dbReference type="InterPro" id="IPR001300">
    <property type="entry name" value="Peptidase_C2_calpain_cat"/>
</dbReference>
<evidence type="ECO:0000256" key="6">
    <source>
        <dbReference type="SAM" id="MobiDB-lite"/>
    </source>
</evidence>
<keyword evidence="10" id="KW-1185">Reference proteome</keyword>
<evidence type="ECO:0000256" key="5">
    <source>
        <dbReference type="PROSITE-ProRule" id="PRU00239"/>
    </source>
</evidence>
<evidence type="ECO:0000256" key="7">
    <source>
        <dbReference type="SAM" id="Phobius"/>
    </source>
</evidence>
<evidence type="ECO:0000259" key="8">
    <source>
        <dbReference type="PROSITE" id="PS50203"/>
    </source>
</evidence>
<feature type="region of interest" description="Disordered" evidence="6">
    <location>
        <begin position="68"/>
        <end position="107"/>
    </location>
</feature>
<comment type="caution">
    <text evidence="9">The sequence shown here is derived from an EMBL/GenBank/DDBJ whole genome shotgun (WGS) entry which is preliminary data.</text>
</comment>